<dbReference type="PANTHER" id="PTHR34406">
    <property type="entry name" value="PROTEIN YCEI"/>
    <property type="match status" value="1"/>
</dbReference>
<comment type="similarity">
    <text evidence="1">Belongs to the UPF0312 family.</text>
</comment>
<dbReference type="Proteomes" id="UP000236178">
    <property type="component" value="Unassembled WGS sequence"/>
</dbReference>
<proteinExistence type="inferred from homology"/>
<sequence>MTAFPTDLSPLTGRYTIDAAHSRIGFVARHAMVTKVRGAFTEFEGDASFDGADPSRSGGTVTIQAHSVDTRNADRDKHLRSNDFLNMDEYPQITFVSTAVHRSGDSSFDVTGDLTIKGVTKSVTIPFTYEGTATDPFGNIRVGLEGSLTINRKDYGVIWNAALETGGVLVSEKIQLEFEISAIKEA</sequence>
<dbReference type="AlphaFoldDB" id="A0A2I0SP66"/>
<dbReference type="SUPFAM" id="SSF101874">
    <property type="entry name" value="YceI-like"/>
    <property type="match status" value="1"/>
</dbReference>
<dbReference type="InterPro" id="IPR007372">
    <property type="entry name" value="Lipid/polyisoprenoid-bd_YceI"/>
</dbReference>
<comment type="caution">
    <text evidence="3">The sequence shown here is derived from an EMBL/GenBank/DDBJ whole genome shotgun (WGS) entry which is preliminary data.</text>
</comment>
<evidence type="ECO:0000313" key="3">
    <source>
        <dbReference type="EMBL" id="PKT71723.1"/>
    </source>
</evidence>
<evidence type="ECO:0000313" key="4">
    <source>
        <dbReference type="Proteomes" id="UP000236178"/>
    </source>
</evidence>
<dbReference type="EMBL" id="PJOS01000030">
    <property type="protein sequence ID" value="PKT71723.1"/>
    <property type="molecule type" value="Genomic_DNA"/>
</dbReference>
<dbReference type="SMART" id="SM00867">
    <property type="entry name" value="YceI"/>
    <property type="match status" value="1"/>
</dbReference>
<dbReference type="PANTHER" id="PTHR34406:SF1">
    <property type="entry name" value="PROTEIN YCEI"/>
    <property type="match status" value="1"/>
</dbReference>
<evidence type="ECO:0000259" key="2">
    <source>
        <dbReference type="SMART" id="SM00867"/>
    </source>
</evidence>
<feature type="domain" description="Lipid/polyisoprenoid-binding YceI-like" evidence="2">
    <location>
        <begin position="14"/>
        <end position="183"/>
    </location>
</feature>
<dbReference type="Pfam" id="PF04264">
    <property type="entry name" value="YceI"/>
    <property type="match status" value="1"/>
</dbReference>
<gene>
    <name evidence="3" type="ORF">CW362_17515</name>
</gene>
<keyword evidence="4" id="KW-1185">Reference proteome</keyword>
<dbReference type="OrthoDB" id="9811006at2"/>
<dbReference type="InterPro" id="IPR036761">
    <property type="entry name" value="TTHA0802/YceI-like_sf"/>
</dbReference>
<dbReference type="RefSeq" id="WP_103550418.1">
    <property type="nucleotide sequence ID" value="NZ_JBHJSK010000002.1"/>
</dbReference>
<organism evidence="3 4">
    <name type="scientific">Streptomyces populi</name>
    <dbReference type="NCBI Taxonomy" id="2058924"/>
    <lineage>
        <taxon>Bacteria</taxon>
        <taxon>Bacillati</taxon>
        <taxon>Actinomycetota</taxon>
        <taxon>Actinomycetes</taxon>
        <taxon>Kitasatosporales</taxon>
        <taxon>Streptomycetaceae</taxon>
        <taxon>Streptomyces</taxon>
    </lineage>
</organism>
<protein>
    <submittedName>
        <fullName evidence="3">Polyisoprenoid-binding protein</fullName>
    </submittedName>
</protein>
<accession>A0A2I0SP66</accession>
<dbReference type="Gene3D" id="2.40.128.110">
    <property type="entry name" value="Lipid/polyisoprenoid-binding, YceI-like"/>
    <property type="match status" value="1"/>
</dbReference>
<evidence type="ECO:0000256" key="1">
    <source>
        <dbReference type="ARBA" id="ARBA00008812"/>
    </source>
</evidence>
<reference evidence="3 4" key="1">
    <citation type="submission" date="2017-12" db="EMBL/GenBank/DDBJ databases">
        <title>Streptomyces populusis sp. nov., a novel endophytic actinobacterium isolated from stems of Populus adenopoda Maxim.</title>
        <authorList>
            <person name="Wang Z."/>
        </authorList>
    </citation>
    <scope>NUCLEOTIDE SEQUENCE [LARGE SCALE GENOMIC DNA]</scope>
    <source>
        <strain evidence="3 4">A249</strain>
    </source>
</reference>
<name>A0A2I0SP66_9ACTN</name>